<evidence type="ECO:0000313" key="5">
    <source>
        <dbReference type="Proteomes" id="UP001500822"/>
    </source>
</evidence>
<sequence>MVSWNRSSVSSDGMDLAVFELEAPDAPADRPTAVLVHGWPDSHHLWDNVAPLLADDVRVISYDTRGYGESTRPDQVEAYRLEHLAQDLFAVIDAVSPGVPVHVIGHDWGSVQAWEAVTTPGAEDRIKSFTSVSGPNLDFLGEWAHANITRPTPGNVGRALSQVASSAYTAFFQLPVLPQAFFSAFGSEKVWTEFLHAVEGTPRENVSFAPTLREDMISGLRFYSANIREKLARPNPRPTVVPVLEVVNERDIALRPAIYDLTHTHANKLWRKNSATGHWLPYTNPTYLADTAREFIAMIENGTSSAPNTIDRARRLGPPQKLGGKLAVITGAGSGIGRETAYALAELGCEVVLADINVAGAEETATECKAKGVLSHVYDLDVSSTTAVNEFAENVRRAHGVPDIVVNNAGIALAGSALAASDAQVDRLFDINLRGVISGSRAFGKQMVERGTGGHIVNLASAAAFTPSRELGLYSASKAGVLMFCESLRAELAEHKIGVTAICPGIVHTNITSVTEIAGTDDEEGNRKRIDAFYAKRGFTPDKVARDIVKAVLANKAVVPVTPEAKFGYRSYRFFPWASRIAARQKLTK</sequence>
<protein>
    <submittedName>
        <fullName evidence="4">SDR family oxidoreductase</fullName>
    </submittedName>
</protein>
<dbReference type="InterPro" id="IPR020904">
    <property type="entry name" value="Sc_DH/Rdtase_CS"/>
</dbReference>
<keyword evidence="2" id="KW-0560">Oxidoreductase</keyword>
<dbReference type="RefSeq" id="WP_345314029.1">
    <property type="nucleotide sequence ID" value="NZ_BAABIE010000014.1"/>
</dbReference>
<dbReference type="SUPFAM" id="SSF53474">
    <property type="entry name" value="alpha/beta-Hydrolases"/>
    <property type="match status" value="1"/>
</dbReference>
<dbReference type="PANTHER" id="PTHR43391">
    <property type="entry name" value="RETINOL DEHYDROGENASE-RELATED"/>
    <property type="match status" value="1"/>
</dbReference>
<name>A0ABP8ZG12_9ACTN</name>
<feature type="domain" description="AB hydrolase-1" evidence="3">
    <location>
        <begin position="34"/>
        <end position="136"/>
    </location>
</feature>
<dbReference type="PRINTS" id="PR00080">
    <property type="entry name" value="SDRFAMILY"/>
</dbReference>
<keyword evidence="5" id="KW-1185">Reference proteome</keyword>
<evidence type="ECO:0000256" key="1">
    <source>
        <dbReference type="ARBA" id="ARBA00006484"/>
    </source>
</evidence>
<proteinExistence type="inferred from homology"/>
<dbReference type="Gene3D" id="3.40.50.1820">
    <property type="entry name" value="alpha/beta hydrolase"/>
    <property type="match status" value="1"/>
</dbReference>
<dbReference type="InterPro" id="IPR029058">
    <property type="entry name" value="AB_hydrolase_fold"/>
</dbReference>
<evidence type="ECO:0000256" key="2">
    <source>
        <dbReference type="ARBA" id="ARBA00023002"/>
    </source>
</evidence>
<dbReference type="NCBIfam" id="NF004514">
    <property type="entry name" value="PRK05855.1"/>
    <property type="match status" value="1"/>
</dbReference>
<accession>A0ABP8ZG12</accession>
<dbReference type="PROSITE" id="PS00061">
    <property type="entry name" value="ADH_SHORT"/>
    <property type="match status" value="1"/>
</dbReference>
<dbReference type="Gene3D" id="3.40.50.720">
    <property type="entry name" value="NAD(P)-binding Rossmann-like Domain"/>
    <property type="match status" value="1"/>
</dbReference>
<dbReference type="EMBL" id="BAABIE010000014">
    <property type="protein sequence ID" value="GAA4755272.1"/>
    <property type="molecule type" value="Genomic_DNA"/>
</dbReference>
<dbReference type="PRINTS" id="PR00081">
    <property type="entry name" value="GDHRDH"/>
</dbReference>
<dbReference type="Proteomes" id="UP001500822">
    <property type="component" value="Unassembled WGS sequence"/>
</dbReference>
<dbReference type="PANTHER" id="PTHR43391:SF12">
    <property type="entry name" value="OXIDOREDUCTASE EPHD-RELATED"/>
    <property type="match status" value="1"/>
</dbReference>
<dbReference type="InterPro" id="IPR000073">
    <property type="entry name" value="AB_hydrolase_1"/>
</dbReference>
<evidence type="ECO:0000313" key="4">
    <source>
        <dbReference type="EMBL" id="GAA4755272.1"/>
    </source>
</evidence>
<organism evidence="4 5">
    <name type="scientific">Gordonia alkaliphila</name>
    <dbReference type="NCBI Taxonomy" id="1053547"/>
    <lineage>
        <taxon>Bacteria</taxon>
        <taxon>Bacillati</taxon>
        <taxon>Actinomycetota</taxon>
        <taxon>Actinomycetes</taxon>
        <taxon>Mycobacteriales</taxon>
        <taxon>Gordoniaceae</taxon>
        <taxon>Gordonia</taxon>
    </lineage>
</organism>
<dbReference type="Pfam" id="PF00561">
    <property type="entry name" value="Abhydrolase_1"/>
    <property type="match status" value="1"/>
</dbReference>
<comment type="similarity">
    <text evidence="1">Belongs to the short-chain dehydrogenases/reductases (SDR) family.</text>
</comment>
<dbReference type="InterPro" id="IPR036291">
    <property type="entry name" value="NAD(P)-bd_dom_sf"/>
</dbReference>
<evidence type="ECO:0000259" key="3">
    <source>
        <dbReference type="Pfam" id="PF00561"/>
    </source>
</evidence>
<dbReference type="CDD" id="cd05233">
    <property type="entry name" value="SDR_c"/>
    <property type="match status" value="1"/>
</dbReference>
<gene>
    <name evidence="4" type="ORF">GCM10023217_28710</name>
</gene>
<dbReference type="SUPFAM" id="SSF51735">
    <property type="entry name" value="NAD(P)-binding Rossmann-fold domains"/>
    <property type="match status" value="1"/>
</dbReference>
<reference evidence="5" key="1">
    <citation type="journal article" date="2019" name="Int. J. Syst. Evol. Microbiol.">
        <title>The Global Catalogue of Microorganisms (GCM) 10K type strain sequencing project: providing services to taxonomists for standard genome sequencing and annotation.</title>
        <authorList>
            <consortium name="The Broad Institute Genomics Platform"/>
            <consortium name="The Broad Institute Genome Sequencing Center for Infectious Disease"/>
            <person name="Wu L."/>
            <person name="Ma J."/>
        </authorList>
    </citation>
    <scope>NUCLEOTIDE SEQUENCE [LARGE SCALE GENOMIC DNA]</scope>
    <source>
        <strain evidence="5">JCM 18077</strain>
    </source>
</reference>
<comment type="caution">
    <text evidence="4">The sequence shown here is derived from an EMBL/GenBank/DDBJ whole genome shotgun (WGS) entry which is preliminary data.</text>
</comment>
<dbReference type="InterPro" id="IPR002347">
    <property type="entry name" value="SDR_fam"/>
</dbReference>
<dbReference type="Pfam" id="PF00106">
    <property type="entry name" value="adh_short"/>
    <property type="match status" value="1"/>
</dbReference>